<keyword evidence="3" id="KW-0862">Zinc</keyword>
<evidence type="ECO:0000256" key="6">
    <source>
        <dbReference type="SAM" id="MobiDB-lite"/>
    </source>
</evidence>
<gene>
    <name evidence="8" type="ORF">KQX54_009403</name>
</gene>
<accession>A0AAV7I2M2</accession>
<keyword evidence="9" id="KW-1185">Reference proteome</keyword>
<dbReference type="Pfam" id="PF05485">
    <property type="entry name" value="THAP"/>
    <property type="match status" value="1"/>
</dbReference>
<evidence type="ECO:0000256" key="3">
    <source>
        <dbReference type="ARBA" id="ARBA00022833"/>
    </source>
</evidence>
<dbReference type="GO" id="GO:0003677">
    <property type="term" value="F:DNA binding"/>
    <property type="evidence" value="ECO:0007669"/>
    <property type="project" value="UniProtKB-UniRule"/>
</dbReference>
<evidence type="ECO:0000313" key="8">
    <source>
        <dbReference type="EMBL" id="KAH0552396.1"/>
    </source>
</evidence>
<evidence type="ECO:0000313" key="9">
    <source>
        <dbReference type="Proteomes" id="UP000826195"/>
    </source>
</evidence>
<proteinExistence type="predicted"/>
<protein>
    <recommendedName>
        <fullName evidence="7">THAP-type domain-containing protein</fullName>
    </recommendedName>
</protein>
<evidence type="ECO:0000256" key="1">
    <source>
        <dbReference type="ARBA" id="ARBA00022723"/>
    </source>
</evidence>
<dbReference type="InterPro" id="IPR006612">
    <property type="entry name" value="THAP_Znf"/>
</dbReference>
<dbReference type="Proteomes" id="UP000826195">
    <property type="component" value="Unassembled WGS sequence"/>
</dbReference>
<dbReference type="GO" id="GO:0008270">
    <property type="term" value="F:zinc ion binding"/>
    <property type="evidence" value="ECO:0007669"/>
    <property type="project" value="UniProtKB-KW"/>
</dbReference>
<keyword evidence="2 5" id="KW-0863">Zinc-finger</keyword>
<evidence type="ECO:0000259" key="7">
    <source>
        <dbReference type="PROSITE" id="PS50950"/>
    </source>
</evidence>
<feature type="compositionally biased region" description="Low complexity" evidence="6">
    <location>
        <begin position="222"/>
        <end position="232"/>
    </location>
</feature>
<feature type="region of interest" description="Disordered" evidence="6">
    <location>
        <begin position="222"/>
        <end position="250"/>
    </location>
</feature>
<keyword evidence="4 5" id="KW-0238">DNA-binding</keyword>
<dbReference type="EMBL" id="JAHXZJ010001492">
    <property type="protein sequence ID" value="KAH0552396.1"/>
    <property type="molecule type" value="Genomic_DNA"/>
</dbReference>
<evidence type="ECO:0000256" key="2">
    <source>
        <dbReference type="ARBA" id="ARBA00022771"/>
    </source>
</evidence>
<sequence>MSNLESCRSCFVPLCTNTTKTTPEKMFLNVPQDEKRRKKWFQAVLRDNPKTKLNFFCCEDHFDCHTSSNVNRIVNERWTSMILRPAAEKRRRQQIIQDILSESLDSMEIGNPQEPNFDTGSVNTVEHVEVDSAPLNVISHLKVSVETQTQTDSNSRTVAVQMNRRPKYRTVSIQCKLPSIGVDKSCSPIKTGSISTSTSSIKPLCQKLISKLLEDAQKSLSSSSFTTHSNSSQEIYEPSENTSSSTMNSSLQAPVKKAEILKVTNYLINDNLKAYTGVPQEWNVMLEHLSVISNINITNIKLSLMKIRRQDSFERLSEQFGMSVSNAKGHFISIIASLVTPSGDAAKTG</sequence>
<evidence type="ECO:0000256" key="4">
    <source>
        <dbReference type="ARBA" id="ARBA00023125"/>
    </source>
</evidence>
<evidence type="ECO:0000256" key="5">
    <source>
        <dbReference type="PROSITE-ProRule" id="PRU00309"/>
    </source>
</evidence>
<dbReference type="AlphaFoldDB" id="A0AAV7I2M2"/>
<dbReference type="PANTHER" id="PTHR23080">
    <property type="entry name" value="THAP DOMAIN PROTEIN"/>
    <property type="match status" value="1"/>
</dbReference>
<feature type="compositionally biased region" description="Low complexity" evidence="6">
    <location>
        <begin position="239"/>
        <end position="250"/>
    </location>
</feature>
<reference evidence="8 9" key="1">
    <citation type="journal article" date="2021" name="J. Hered.">
        <title>A chromosome-level genome assembly of the parasitoid wasp, Cotesia glomerata (Hymenoptera: Braconidae).</title>
        <authorList>
            <person name="Pinto B.J."/>
            <person name="Weis J.J."/>
            <person name="Gamble T."/>
            <person name="Ode P.J."/>
            <person name="Paul R."/>
            <person name="Zaspel J.M."/>
        </authorList>
    </citation>
    <scope>NUCLEOTIDE SEQUENCE [LARGE SCALE GENOMIC DNA]</scope>
    <source>
        <strain evidence="8">CgM1</strain>
    </source>
</reference>
<feature type="domain" description="THAP-type" evidence="7">
    <location>
        <begin position="1"/>
        <end position="82"/>
    </location>
</feature>
<keyword evidence="1" id="KW-0479">Metal-binding</keyword>
<organism evidence="8 9">
    <name type="scientific">Cotesia glomerata</name>
    <name type="common">Lepidopteran parasitic wasp</name>
    <name type="synonym">Apanteles glomeratus</name>
    <dbReference type="NCBI Taxonomy" id="32391"/>
    <lineage>
        <taxon>Eukaryota</taxon>
        <taxon>Metazoa</taxon>
        <taxon>Ecdysozoa</taxon>
        <taxon>Arthropoda</taxon>
        <taxon>Hexapoda</taxon>
        <taxon>Insecta</taxon>
        <taxon>Pterygota</taxon>
        <taxon>Neoptera</taxon>
        <taxon>Endopterygota</taxon>
        <taxon>Hymenoptera</taxon>
        <taxon>Apocrita</taxon>
        <taxon>Ichneumonoidea</taxon>
        <taxon>Braconidae</taxon>
        <taxon>Microgastrinae</taxon>
        <taxon>Cotesia</taxon>
    </lineage>
</organism>
<name>A0AAV7I2M2_COTGL</name>
<comment type="caution">
    <text evidence="8">The sequence shown here is derived from an EMBL/GenBank/DDBJ whole genome shotgun (WGS) entry which is preliminary data.</text>
</comment>
<dbReference type="SUPFAM" id="SSF57716">
    <property type="entry name" value="Glucocorticoid receptor-like (DNA-binding domain)"/>
    <property type="match status" value="1"/>
</dbReference>
<dbReference type="PROSITE" id="PS50950">
    <property type="entry name" value="ZF_THAP"/>
    <property type="match status" value="1"/>
</dbReference>